<organism evidence="1 4">
    <name type="scientific">Pandoraea cepalis</name>
    <dbReference type="NCBI Taxonomy" id="2508294"/>
    <lineage>
        <taxon>Bacteria</taxon>
        <taxon>Pseudomonadati</taxon>
        <taxon>Pseudomonadota</taxon>
        <taxon>Betaproteobacteria</taxon>
        <taxon>Burkholderiales</taxon>
        <taxon>Burkholderiaceae</taxon>
        <taxon>Pandoraea</taxon>
    </lineage>
</organism>
<dbReference type="EMBL" id="QAID01000029">
    <property type="protein sequence ID" value="MDN4577070.1"/>
    <property type="molecule type" value="Genomic_DNA"/>
</dbReference>
<evidence type="ECO:0000313" key="4">
    <source>
        <dbReference type="Proteomes" id="UP001172791"/>
    </source>
</evidence>
<dbReference type="Proteomes" id="UP001172788">
    <property type="component" value="Unassembled WGS sequence"/>
</dbReference>
<evidence type="ECO:0000313" key="1">
    <source>
        <dbReference type="EMBL" id="MDN4572655.1"/>
    </source>
</evidence>
<evidence type="ECO:0000313" key="2">
    <source>
        <dbReference type="EMBL" id="MDN4577070.1"/>
    </source>
</evidence>
<protein>
    <recommendedName>
        <fullName evidence="5">Transposase</fullName>
    </recommendedName>
</protein>
<reference evidence="1" key="1">
    <citation type="submission" date="2018-04" db="EMBL/GenBank/DDBJ databases">
        <authorList>
            <person name="Jy Z."/>
        </authorList>
    </citation>
    <scope>NUCLEOTIDE SEQUENCE</scope>
    <source>
        <strain evidence="2">AS13</strain>
        <strain evidence="1">LA18</strain>
    </source>
</reference>
<dbReference type="AlphaFoldDB" id="A0AAW7MJ64"/>
<name>A0AAW7MJ64_9BURK</name>
<keyword evidence="3" id="KW-1185">Reference proteome</keyword>
<dbReference type="Proteomes" id="UP001172791">
    <property type="component" value="Unassembled WGS sequence"/>
</dbReference>
<dbReference type="EMBL" id="QAIC01000029">
    <property type="protein sequence ID" value="MDN4572655.1"/>
    <property type="molecule type" value="Genomic_DNA"/>
</dbReference>
<proteinExistence type="predicted"/>
<evidence type="ECO:0008006" key="5">
    <source>
        <dbReference type="Google" id="ProtNLM"/>
    </source>
</evidence>
<sequence length="72" mass="8303">MGRQQHDPKELLAYRIWISIGGRPATAEDRAIPSHWEGDLLKPLEGWLGCDRGASALQRRFPRGHRNRLNHH</sequence>
<gene>
    <name evidence="1" type="ORF">DBA34_05195</name>
    <name evidence="2" type="ORF">DBB29_02910</name>
</gene>
<evidence type="ECO:0000313" key="3">
    <source>
        <dbReference type="Proteomes" id="UP001172788"/>
    </source>
</evidence>
<comment type="caution">
    <text evidence="1">The sequence shown here is derived from an EMBL/GenBank/DDBJ whole genome shotgun (WGS) entry which is preliminary data.</text>
</comment>
<accession>A0AAW7MJ64</accession>